<dbReference type="EMBL" id="QFRJ01000019">
    <property type="protein sequence ID" value="PWH81308.1"/>
    <property type="molecule type" value="Genomic_DNA"/>
</dbReference>
<dbReference type="InterPro" id="IPR011664">
    <property type="entry name" value="Abi_system_AbiD/AbiF-like"/>
</dbReference>
<protein>
    <recommendedName>
        <fullName evidence="3">Abi family protein</fullName>
    </recommendedName>
</protein>
<dbReference type="Pfam" id="PF07751">
    <property type="entry name" value="Abi_2"/>
    <property type="match status" value="1"/>
</dbReference>
<proteinExistence type="predicted"/>
<name>A0A2U2X0J6_9FLAO</name>
<reference evidence="1 2" key="2">
    <citation type="submission" date="2018-05" db="EMBL/GenBank/DDBJ databases">
        <authorList>
            <person name="Lanie J.A."/>
            <person name="Ng W.-L."/>
            <person name="Kazmierczak K.M."/>
            <person name="Andrzejewski T.M."/>
            <person name="Davidsen T.M."/>
            <person name="Wayne K.J."/>
            <person name="Tettelin H."/>
            <person name="Glass J.I."/>
            <person name="Rusch D."/>
            <person name="Podicherti R."/>
            <person name="Tsui H.-C.T."/>
            <person name="Winkler M.E."/>
        </authorList>
    </citation>
    <scope>NUCLEOTIDE SEQUENCE [LARGE SCALE GENOMIC DNA]</scope>
    <source>
        <strain evidence="1 2">C305</strain>
    </source>
</reference>
<sequence length="140" mass="16823">MFTKRAFTIKEQISQLQDRGLNISNFELAEKYLSNISYYRLGEYWYVMQEDKANHIFKPNSQFKDVISLYNFDADLRVLLFSVIEKIEISLRTKLIYHLSHEIDPWWFQDFNLFQNNMALVKTLSNLQEILERTKDVTNV</sequence>
<organism evidence="1 2">
    <name type="scientific">Brumimicrobium oceani</name>
    <dbReference type="NCBI Taxonomy" id="2100725"/>
    <lineage>
        <taxon>Bacteria</taxon>
        <taxon>Pseudomonadati</taxon>
        <taxon>Bacteroidota</taxon>
        <taxon>Flavobacteriia</taxon>
        <taxon>Flavobacteriales</taxon>
        <taxon>Crocinitomicaceae</taxon>
        <taxon>Brumimicrobium</taxon>
    </lineage>
</organism>
<evidence type="ECO:0008006" key="3">
    <source>
        <dbReference type="Google" id="ProtNLM"/>
    </source>
</evidence>
<evidence type="ECO:0000313" key="2">
    <source>
        <dbReference type="Proteomes" id="UP000245370"/>
    </source>
</evidence>
<gene>
    <name evidence="1" type="ORF">DIT68_15340</name>
</gene>
<dbReference type="OrthoDB" id="5363652at2"/>
<dbReference type="Proteomes" id="UP000245370">
    <property type="component" value="Unassembled WGS sequence"/>
</dbReference>
<evidence type="ECO:0000313" key="1">
    <source>
        <dbReference type="EMBL" id="PWH81308.1"/>
    </source>
</evidence>
<dbReference type="AlphaFoldDB" id="A0A2U2X0J6"/>
<keyword evidence="2" id="KW-1185">Reference proteome</keyword>
<reference evidence="1 2" key="1">
    <citation type="submission" date="2018-05" db="EMBL/GenBank/DDBJ databases">
        <title>Brumimicrobium oceani sp. nov., isolated from coastal sediment.</title>
        <authorList>
            <person name="Kou Y."/>
        </authorList>
    </citation>
    <scope>NUCLEOTIDE SEQUENCE [LARGE SCALE GENOMIC DNA]</scope>
    <source>
        <strain evidence="1 2">C305</strain>
    </source>
</reference>
<comment type="caution">
    <text evidence="1">The sequence shown here is derived from an EMBL/GenBank/DDBJ whole genome shotgun (WGS) entry which is preliminary data.</text>
</comment>
<accession>A0A2U2X0J6</accession>